<dbReference type="EMBL" id="CP046400">
    <property type="protein sequence ID" value="QGY38927.1"/>
    <property type="molecule type" value="Genomic_DNA"/>
</dbReference>
<accession>A0A6I6JFX4</accession>
<comment type="similarity">
    <text evidence="2">Belongs to the universal stress protein A family.</text>
</comment>
<evidence type="ECO:0000313" key="6">
    <source>
        <dbReference type="EMBL" id="QGY38927.1"/>
    </source>
</evidence>
<evidence type="ECO:0000256" key="3">
    <source>
        <dbReference type="ARBA" id="ARBA00022490"/>
    </source>
</evidence>
<feature type="domain" description="UspA" evidence="5">
    <location>
        <begin position="1"/>
        <end position="134"/>
    </location>
</feature>
<dbReference type="GO" id="GO:0005737">
    <property type="term" value="C:cytoplasm"/>
    <property type="evidence" value="ECO:0007669"/>
    <property type="project" value="UniProtKB-SubCell"/>
</dbReference>
<evidence type="ECO:0000256" key="2">
    <source>
        <dbReference type="ARBA" id="ARBA00008791"/>
    </source>
</evidence>
<protein>
    <recommendedName>
        <fullName evidence="5">UspA domain-containing protein</fullName>
    </recommendedName>
</protein>
<evidence type="ECO:0000259" key="5">
    <source>
        <dbReference type="Pfam" id="PF00582"/>
    </source>
</evidence>
<dbReference type="InterPro" id="IPR006015">
    <property type="entry name" value="Universal_stress_UspA"/>
</dbReference>
<keyword evidence="3" id="KW-0963">Cytoplasm</keyword>
<gene>
    <name evidence="6" type="ORF">GM415_01835</name>
</gene>
<dbReference type="AlphaFoldDB" id="A0A6I6JFX4"/>
<dbReference type="Pfam" id="PF00582">
    <property type="entry name" value="Usp"/>
    <property type="match status" value="2"/>
</dbReference>
<organism evidence="6 7">
    <name type="scientific">Pseudodesulfovibrio cashew</name>
    <dbReference type="NCBI Taxonomy" id="2678688"/>
    <lineage>
        <taxon>Bacteria</taxon>
        <taxon>Pseudomonadati</taxon>
        <taxon>Thermodesulfobacteriota</taxon>
        <taxon>Desulfovibrionia</taxon>
        <taxon>Desulfovibrionales</taxon>
        <taxon>Desulfovibrionaceae</taxon>
    </lineage>
</organism>
<dbReference type="Gene3D" id="3.40.50.12370">
    <property type="match status" value="1"/>
</dbReference>
<feature type="domain" description="UspA" evidence="5">
    <location>
        <begin position="146"/>
        <end position="292"/>
    </location>
</feature>
<reference evidence="6 7" key="1">
    <citation type="submission" date="2019-11" db="EMBL/GenBank/DDBJ databases">
        <authorList>
            <person name="Zheng R.K."/>
            <person name="Sun C.M."/>
        </authorList>
    </citation>
    <scope>NUCLEOTIDE SEQUENCE [LARGE SCALE GENOMIC DNA]</scope>
    <source>
        <strain evidence="6 7">SRB007</strain>
    </source>
</reference>
<evidence type="ECO:0000313" key="7">
    <source>
        <dbReference type="Proteomes" id="UP000428328"/>
    </source>
</evidence>
<dbReference type="Proteomes" id="UP000428328">
    <property type="component" value="Chromosome"/>
</dbReference>
<dbReference type="PRINTS" id="PR01438">
    <property type="entry name" value="UNVRSLSTRESS"/>
</dbReference>
<dbReference type="KEGG" id="psel:GM415_01835"/>
<dbReference type="CDD" id="cd00293">
    <property type="entry name" value="USP-like"/>
    <property type="match status" value="1"/>
</dbReference>
<dbReference type="RefSeq" id="WP_158946138.1">
    <property type="nucleotide sequence ID" value="NZ_CP046400.1"/>
</dbReference>
<proteinExistence type="inferred from homology"/>
<dbReference type="SUPFAM" id="SSF52402">
    <property type="entry name" value="Adenine nucleotide alpha hydrolases-like"/>
    <property type="match status" value="2"/>
</dbReference>
<comment type="function">
    <text evidence="4">Required for resistance to DNA-damaging agents.</text>
</comment>
<name>A0A6I6JFX4_9BACT</name>
<evidence type="ECO:0000256" key="1">
    <source>
        <dbReference type="ARBA" id="ARBA00004496"/>
    </source>
</evidence>
<sequence length="301" mass="33811">MFKKVLLYAGSSIDGSLIAHADDFCDRAGAELTTLNIFEQPSSPVSDYFTSHHIDLHNIVIEGYESRLKQETVEQGIRTDIKREVRWGKDFVEAIRMVREGGYDLLISASQQDDGPPDGTAMHLMRKCPCPVWIHRGHLWKGAIRILVALNTSAPSEENRRLNRKILEHGSRLNDILRGHLHVITCWSGYMESMLSGPRFGEKEKNDYLQYEREKAGEELQTLLDSLGLTDKVKTKILHGNPDRLIPHYADEQKMDIVVIGSVARTGIPGMLVGNTAEKIVANLKDSILVIKPDDFISPVS</sequence>
<evidence type="ECO:0000256" key="4">
    <source>
        <dbReference type="ARBA" id="ARBA00037131"/>
    </source>
</evidence>
<dbReference type="InterPro" id="IPR006016">
    <property type="entry name" value="UspA"/>
</dbReference>
<dbReference type="PANTHER" id="PTHR47892">
    <property type="entry name" value="UNIVERSAL STRESS PROTEIN E"/>
    <property type="match status" value="1"/>
</dbReference>
<keyword evidence="7" id="KW-1185">Reference proteome</keyword>
<dbReference type="PANTHER" id="PTHR47892:SF1">
    <property type="entry name" value="UNIVERSAL STRESS PROTEIN E"/>
    <property type="match status" value="1"/>
</dbReference>
<comment type="subcellular location">
    <subcellularLocation>
        <location evidence="1">Cytoplasm</location>
    </subcellularLocation>
</comment>